<reference evidence="4 5" key="1">
    <citation type="submission" date="2018-01" db="EMBL/GenBank/DDBJ databases">
        <title>Draft genome sequence of Nonomuraea sp. KC333.</title>
        <authorList>
            <person name="Sahin N."/>
            <person name="Saygin H."/>
            <person name="Ay H."/>
        </authorList>
    </citation>
    <scope>NUCLEOTIDE SEQUENCE [LARGE SCALE GENOMIC DNA]</scope>
    <source>
        <strain evidence="4 5">KC333</strain>
    </source>
</reference>
<evidence type="ECO:0000313" key="4">
    <source>
        <dbReference type="EMBL" id="PZG08063.1"/>
    </source>
</evidence>
<dbReference type="PROSITE" id="PS51677">
    <property type="entry name" value="NODB"/>
    <property type="match status" value="1"/>
</dbReference>
<protein>
    <submittedName>
        <fullName evidence="4">Hydrolase</fullName>
    </submittedName>
</protein>
<accession>A0A2W2DB12</accession>
<evidence type="ECO:0000256" key="1">
    <source>
        <dbReference type="ARBA" id="ARBA00022723"/>
    </source>
</evidence>
<gene>
    <name evidence="4" type="ORF">C1J01_39615</name>
</gene>
<dbReference type="SUPFAM" id="SSF88713">
    <property type="entry name" value="Glycoside hydrolase/deacetylase"/>
    <property type="match status" value="1"/>
</dbReference>
<dbReference type="PANTHER" id="PTHR10587:SF133">
    <property type="entry name" value="CHITIN DEACETYLASE 1-RELATED"/>
    <property type="match status" value="1"/>
</dbReference>
<dbReference type="OrthoDB" id="3521160at2"/>
<dbReference type="GO" id="GO:0016020">
    <property type="term" value="C:membrane"/>
    <property type="evidence" value="ECO:0007669"/>
    <property type="project" value="TreeGrafter"/>
</dbReference>
<dbReference type="Proteomes" id="UP000249304">
    <property type="component" value="Unassembled WGS sequence"/>
</dbReference>
<dbReference type="InterPro" id="IPR050248">
    <property type="entry name" value="Polysacc_deacetylase_ArnD"/>
</dbReference>
<dbReference type="AlphaFoldDB" id="A0A2W2DB12"/>
<feature type="domain" description="NodB homology" evidence="3">
    <location>
        <begin position="16"/>
        <end position="189"/>
    </location>
</feature>
<dbReference type="EMBL" id="POUD01000276">
    <property type="protein sequence ID" value="PZG08063.1"/>
    <property type="molecule type" value="Genomic_DNA"/>
</dbReference>
<dbReference type="Pfam" id="PF01522">
    <property type="entry name" value="Polysacc_deac_1"/>
    <property type="match status" value="1"/>
</dbReference>
<evidence type="ECO:0000256" key="2">
    <source>
        <dbReference type="ARBA" id="ARBA00022801"/>
    </source>
</evidence>
<dbReference type="CDD" id="cd10954">
    <property type="entry name" value="CE4_CtAXE_like"/>
    <property type="match status" value="1"/>
</dbReference>
<comment type="caution">
    <text evidence="4">The sequence shown here is derived from an EMBL/GenBank/DDBJ whole genome shotgun (WGS) entry which is preliminary data.</text>
</comment>
<keyword evidence="2 4" id="KW-0378">Hydrolase</keyword>
<dbReference type="GO" id="GO:0005975">
    <property type="term" value="P:carbohydrate metabolic process"/>
    <property type="evidence" value="ECO:0007669"/>
    <property type="project" value="InterPro"/>
</dbReference>
<dbReference type="InterPro" id="IPR011330">
    <property type="entry name" value="Glyco_hydro/deAcase_b/a-brl"/>
</dbReference>
<sequence>MGAPQAAGRVDCHKVKCVALTFDDGPGPYTDALLHHLEVHRARATFFVVGRNVAANPAPVRKAYAAGHEIGSHTWSHPDLTKLTATRVRLELSRTDEAIKAAIGVAPKLVRPPYGAVNGTVRLQTTRPMVLWNVDTLDWRLRDSAKVVRKTLASVHPGSVILFHDIHPTTVRAMPRILKSLSKRGYHFVTVTRLFDGKPPGTVYGLAHAGHHL</sequence>
<keyword evidence="5" id="KW-1185">Reference proteome</keyword>
<dbReference type="GO" id="GO:0046872">
    <property type="term" value="F:metal ion binding"/>
    <property type="evidence" value="ECO:0007669"/>
    <property type="project" value="UniProtKB-KW"/>
</dbReference>
<keyword evidence="1" id="KW-0479">Metal-binding</keyword>
<organism evidence="4 5">
    <name type="scientific">Nonomuraea aridisoli</name>
    <dbReference type="NCBI Taxonomy" id="2070368"/>
    <lineage>
        <taxon>Bacteria</taxon>
        <taxon>Bacillati</taxon>
        <taxon>Actinomycetota</taxon>
        <taxon>Actinomycetes</taxon>
        <taxon>Streptosporangiales</taxon>
        <taxon>Streptosporangiaceae</taxon>
        <taxon>Nonomuraea</taxon>
    </lineage>
</organism>
<evidence type="ECO:0000313" key="5">
    <source>
        <dbReference type="Proteomes" id="UP000249304"/>
    </source>
</evidence>
<name>A0A2W2DB12_9ACTN</name>
<dbReference type="InterPro" id="IPR002509">
    <property type="entry name" value="NODB_dom"/>
</dbReference>
<evidence type="ECO:0000259" key="3">
    <source>
        <dbReference type="PROSITE" id="PS51677"/>
    </source>
</evidence>
<dbReference type="GO" id="GO:0016810">
    <property type="term" value="F:hydrolase activity, acting on carbon-nitrogen (but not peptide) bonds"/>
    <property type="evidence" value="ECO:0007669"/>
    <property type="project" value="InterPro"/>
</dbReference>
<proteinExistence type="predicted"/>
<dbReference type="Gene3D" id="3.20.20.370">
    <property type="entry name" value="Glycoside hydrolase/deacetylase"/>
    <property type="match status" value="1"/>
</dbReference>
<dbReference type="PANTHER" id="PTHR10587">
    <property type="entry name" value="GLYCOSYL TRANSFERASE-RELATED"/>
    <property type="match status" value="1"/>
</dbReference>